<gene>
    <name evidence="4" type="ORF">K7432_003498</name>
</gene>
<name>A0ABR2W697_9FUNG</name>
<dbReference type="EMBL" id="JASJQH010006983">
    <property type="protein sequence ID" value="KAK9721355.1"/>
    <property type="molecule type" value="Genomic_DNA"/>
</dbReference>
<dbReference type="InterPro" id="IPR027842">
    <property type="entry name" value="HAM1-like_C"/>
</dbReference>
<keyword evidence="5" id="KW-1185">Reference proteome</keyword>
<dbReference type="PANTHER" id="PTHR31138:SF1">
    <property type="entry name" value="PDZ DOMAIN-CONTAINING PROTEIN"/>
    <property type="match status" value="1"/>
</dbReference>
<reference evidence="4 5" key="1">
    <citation type="submission" date="2023-04" db="EMBL/GenBank/DDBJ databases">
        <title>Genome of Basidiobolus ranarum AG-B5.</title>
        <authorList>
            <person name="Stajich J.E."/>
            <person name="Carter-House D."/>
            <person name="Gryganskyi A."/>
        </authorList>
    </citation>
    <scope>NUCLEOTIDE SEQUENCE [LARGE SCALE GENOMIC DNA]</scope>
    <source>
        <strain evidence="4 5">AG-B5</strain>
    </source>
</reference>
<feature type="region of interest" description="Disordered" evidence="1">
    <location>
        <begin position="1"/>
        <end position="20"/>
    </location>
</feature>
<evidence type="ECO:0000313" key="5">
    <source>
        <dbReference type="Proteomes" id="UP001479436"/>
    </source>
</evidence>
<dbReference type="InterPro" id="IPR017943">
    <property type="entry name" value="Bactericidal_perm-incr_a/b_dom"/>
</dbReference>
<dbReference type="Proteomes" id="UP001479436">
    <property type="component" value="Unassembled WGS sequence"/>
</dbReference>
<protein>
    <submittedName>
        <fullName evidence="4">Uncharacterized protein</fullName>
    </submittedName>
</protein>
<organism evidence="4 5">
    <name type="scientific">Basidiobolus ranarum</name>
    <dbReference type="NCBI Taxonomy" id="34480"/>
    <lineage>
        <taxon>Eukaryota</taxon>
        <taxon>Fungi</taxon>
        <taxon>Fungi incertae sedis</taxon>
        <taxon>Zoopagomycota</taxon>
        <taxon>Entomophthoromycotina</taxon>
        <taxon>Basidiobolomycetes</taxon>
        <taxon>Basidiobolales</taxon>
        <taxon>Basidiobolaceae</taxon>
        <taxon>Basidiobolus</taxon>
    </lineage>
</organism>
<evidence type="ECO:0000313" key="4">
    <source>
        <dbReference type="EMBL" id="KAK9721355.1"/>
    </source>
</evidence>
<feature type="domain" description="HAM1-like C-terminal" evidence="2">
    <location>
        <begin position="616"/>
        <end position="682"/>
    </location>
</feature>
<dbReference type="Pfam" id="PF19343">
    <property type="entry name" value="HAM1_N"/>
    <property type="match status" value="2"/>
</dbReference>
<dbReference type="Gene3D" id="3.15.10.10">
    <property type="entry name" value="Bactericidal permeability-increasing protein, domain 1"/>
    <property type="match status" value="1"/>
</dbReference>
<sequence length="713" mass="81169">MEHQHNTTTDIPTSRPLTKEQEALQTKEHITEIMQAAQEGSLPTTAQLTNVIEKIQEENSLHQAAEEMSPTGRRVMADTENLLDSTKKLLSEKNADDQLQNVIYHSKKSGIGASSVDEISHANNQLTGTVEEARTLLSEGADKITRVGWLIVTSPQLRRLMNDITSIFQEFVADNVPQHPESNKNVVTSVGSEYTGSFKIPQEQEVPVGEVGKRMQETLRQSETPLYESVKETARPYVEQAEDGNMPIKEAAEETLQEMKQGIQQRLQNVHLSSAQKDHLINRIKEVLRELQKNPEFQEVIDELINIVSTLKSHGMAIQSQVVETVQSKKEEGEDDLKIARSNAKELIEKFAENKSLDPLSNTIKELTEELSKDEELSSFTGDVREFLQRSVREYEFIDQPGYMEEARSLYDRGQNILDRKYRDYFQNISNEAADFIQALQHDRTTQAFTRDLENLTRDIFLDESGQPTIKYDLVRDFVKLVPTIAKKLEYCPLPRVENSDEQFNIILDNIVLKCSNITPDYISVKTDTVLDTKADSDQNIHNNVYIKFENIQVEAKNMAFYYKKKTFPKMSDVGYVDLVMPDDGISMDMKLNTTPAPDPVTSQSHAYQVQDVSTSVKDLKLKIHNSKHDILYKLLSPIINSKVKKVVQEHVSFKIREVMMRLDEQLTKIMENAKAQGNSSLLKDNDETSRLSKNPIPDWGSRAYDLKEPTAT</sequence>
<feature type="compositionally biased region" description="Polar residues" evidence="1">
    <location>
        <begin position="1"/>
        <end position="16"/>
    </location>
</feature>
<feature type="domain" description="HAM1-like N-terminal" evidence="3">
    <location>
        <begin position="228"/>
        <end position="595"/>
    </location>
</feature>
<evidence type="ECO:0000259" key="2">
    <source>
        <dbReference type="Pfam" id="PF14613"/>
    </source>
</evidence>
<dbReference type="InterPro" id="IPR045967">
    <property type="entry name" value="HAM1-like_N"/>
</dbReference>
<comment type="caution">
    <text evidence="4">The sequence shown here is derived from an EMBL/GenBank/DDBJ whole genome shotgun (WGS) entry which is preliminary data.</text>
</comment>
<evidence type="ECO:0000256" key="1">
    <source>
        <dbReference type="SAM" id="MobiDB-lite"/>
    </source>
</evidence>
<dbReference type="PANTHER" id="PTHR31138">
    <property type="entry name" value="CHROMOSOME 19, WHOLE GENOME SHOTGUN SEQUENCE"/>
    <property type="match status" value="1"/>
</dbReference>
<feature type="domain" description="HAM1-like N-terminal" evidence="3">
    <location>
        <begin position="20"/>
        <end position="175"/>
    </location>
</feature>
<proteinExistence type="predicted"/>
<dbReference type="Pfam" id="PF14613">
    <property type="entry name" value="HAM1_C"/>
    <property type="match status" value="1"/>
</dbReference>
<accession>A0ABR2W697</accession>
<evidence type="ECO:0000259" key="3">
    <source>
        <dbReference type="Pfam" id="PF19343"/>
    </source>
</evidence>
<feature type="region of interest" description="Disordered" evidence="1">
    <location>
        <begin position="678"/>
        <end position="713"/>
    </location>
</feature>
<dbReference type="SUPFAM" id="SSF55394">
    <property type="entry name" value="Bactericidal permeability-increasing protein, BPI"/>
    <property type="match status" value="1"/>
</dbReference>